<keyword evidence="4" id="KW-0472">Membrane</keyword>
<dbReference type="Proteomes" id="UP000663854">
    <property type="component" value="Unassembled WGS sequence"/>
</dbReference>
<evidence type="ECO:0000259" key="5">
    <source>
        <dbReference type="Pfam" id="PF01082"/>
    </source>
</evidence>
<keyword evidence="4" id="KW-1133">Transmembrane helix</keyword>
<feature type="transmembrane region" description="Helical" evidence="4">
    <location>
        <begin position="331"/>
        <end position="356"/>
    </location>
</feature>
<dbReference type="Gene3D" id="2.60.120.230">
    <property type="match status" value="1"/>
</dbReference>
<dbReference type="InterPro" id="IPR000323">
    <property type="entry name" value="Cu2_ascorb_mOase_N"/>
</dbReference>
<keyword evidence="2" id="KW-1015">Disulfide bond</keyword>
<keyword evidence="3" id="KW-0325">Glycoprotein</keyword>
<dbReference type="GO" id="GO:0005507">
    <property type="term" value="F:copper ion binding"/>
    <property type="evidence" value="ECO:0007669"/>
    <property type="project" value="InterPro"/>
</dbReference>
<name>A0A814EKC2_9BILA</name>
<evidence type="ECO:0000256" key="2">
    <source>
        <dbReference type="ARBA" id="ARBA00023157"/>
    </source>
</evidence>
<dbReference type="InterPro" id="IPR024548">
    <property type="entry name" value="Cu2_monoox_C"/>
</dbReference>
<evidence type="ECO:0000313" key="8">
    <source>
        <dbReference type="EMBL" id="CAF0966648.1"/>
    </source>
</evidence>
<dbReference type="SUPFAM" id="SSF49742">
    <property type="entry name" value="PHM/PNGase F"/>
    <property type="match status" value="2"/>
</dbReference>
<dbReference type="InterPro" id="IPR036939">
    <property type="entry name" value="Cu2_ascorb_mOase_N_sf"/>
</dbReference>
<dbReference type="EMBL" id="CAJNOL010000256">
    <property type="protein sequence ID" value="CAF0966648.1"/>
    <property type="molecule type" value="Genomic_DNA"/>
</dbReference>
<feature type="domain" description="Copper type II ascorbate-dependent monooxygenase N-terminal" evidence="5">
    <location>
        <begin position="9"/>
        <end position="101"/>
    </location>
</feature>
<dbReference type="GO" id="GO:0016715">
    <property type="term" value="F:oxidoreductase activity, acting on paired donors, with incorporation or reduction of molecular oxygen, reduced ascorbate as one donor, and incorporation of one atom of oxygen"/>
    <property type="evidence" value="ECO:0007669"/>
    <property type="project" value="InterPro"/>
</dbReference>
<dbReference type="EMBL" id="CAJNOH010000039">
    <property type="protein sequence ID" value="CAF0796362.1"/>
    <property type="molecule type" value="Genomic_DNA"/>
</dbReference>
<evidence type="ECO:0000313" key="7">
    <source>
        <dbReference type="EMBL" id="CAF0796362.1"/>
    </source>
</evidence>
<evidence type="ECO:0000256" key="1">
    <source>
        <dbReference type="ARBA" id="ARBA00022729"/>
    </source>
</evidence>
<dbReference type="InterPro" id="IPR008977">
    <property type="entry name" value="PHM/PNGase_F_dom_sf"/>
</dbReference>
<dbReference type="InterPro" id="IPR014784">
    <property type="entry name" value="Cu2_ascorb_mOase-like_C"/>
</dbReference>
<evidence type="ECO:0000256" key="4">
    <source>
        <dbReference type="SAM" id="Phobius"/>
    </source>
</evidence>
<organism evidence="9 10">
    <name type="scientific">Rotaria sordida</name>
    <dbReference type="NCBI Taxonomy" id="392033"/>
    <lineage>
        <taxon>Eukaryota</taxon>
        <taxon>Metazoa</taxon>
        <taxon>Spiralia</taxon>
        <taxon>Gnathifera</taxon>
        <taxon>Rotifera</taxon>
        <taxon>Eurotatoria</taxon>
        <taxon>Bdelloidea</taxon>
        <taxon>Philodinida</taxon>
        <taxon>Philodinidae</taxon>
        <taxon>Rotaria</taxon>
    </lineage>
</organism>
<protein>
    <submittedName>
        <fullName evidence="9">Uncharacterized protein</fullName>
    </submittedName>
</protein>
<sequence>MSNQSIYISMKLPMDDELYIVDFHPIYDRQKVHFITTYLCSKPYTVDENFWFDYQPCYDMDSSMIIYEWYYNIPAVQWPEVAGFRVGTNTPYQYIVIHIQYFQSIINNIYGEQITMTRTRPKYQIGIYQIATNSFDFQKKHADFSCQYHSSSIQIFSTQLYSIYEGLSISLYRVRNHELQSIIKGNLHWPQTFYQLKNSIDIKANDYLIGTCIYEQKSSKYLRYDRSDVICQITIMFWMEQEDEIPIEQCWNNDFSRIFNRYLPDNANIPPQTLFDINPTYPKLTPNQWVIMNKNISITISKSINNNTNIVFLTYSKINFRQEIIRLVRNYYSLLLISILILTAIIGSIILIIIIIRNPSCRHKKYFLRNKTQSKAIAVGGETSSLSEWLTKRRFQQYDQDNFDHVERQPLTDIRRWTTSSEESDLSDNEVFSSTNFQNIILKN</sequence>
<dbReference type="AlphaFoldDB" id="A0A814EKC2"/>
<comment type="caution">
    <text evidence="9">The sequence shown here is derived from an EMBL/GenBank/DDBJ whole genome shotgun (WGS) entry which is preliminary data.</text>
</comment>
<gene>
    <name evidence="8" type="ORF">JXQ802_LOCUS12450</name>
    <name evidence="9" type="ORF">JXQ802_LOCUS12486</name>
    <name evidence="7" type="ORF">PYM288_LOCUS4388</name>
</gene>
<dbReference type="PANTHER" id="PTHR10680">
    <property type="entry name" value="PEPTIDYL-GLYCINE ALPHA-AMIDATING MONOOXYGENASE"/>
    <property type="match status" value="1"/>
</dbReference>
<dbReference type="PANTHER" id="PTHR10680:SF14">
    <property type="entry name" value="PEPTIDYL-GLYCINE ALPHA-AMIDATING MONOOXYGENASE"/>
    <property type="match status" value="1"/>
</dbReference>
<dbReference type="Pfam" id="PF01082">
    <property type="entry name" value="Cu2_monooxygen"/>
    <property type="match status" value="1"/>
</dbReference>
<dbReference type="EMBL" id="CAJNOL010000257">
    <property type="protein sequence ID" value="CAF0967446.1"/>
    <property type="molecule type" value="Genomic_DNA"/>
</dbReference>
<reference evidence="9" key="1">
    <citation type="submission" date="2021-02" db="EMBL/GenBank/DDBJ databases">
        <authorList>
            <person name="Nowell W R."/>
        </authorList>
    </citation>
    <scope>NUCLEOTIDE SEQUENCE</scope>
</reference>
<evidence type="ECO:0000259" key="6">
    <source>
        <dbReference type="Pfam" id="PF03712"/>
    </source>
</evidence>
<dbReference type="Proteomes" id="UP000663870">
    <property type="component" value="Unassembled WGS sequence"/>
</dbReference>
<accession>A0A814EKC2</accession>
<keyword evidence="10" id="KW-1185">Reference proteome</keyword>
<dbReference type="Pfam" id="PF03712">
    <property type="entry name" value="Cu2_monoox_C"/>
    <property type="match status" value="1"/>
</dbReference>
<keyword evidence="4" id="KW-0812">Transmembrane</keyword>
<evidence type="ECO:0000256" key="3">
    <source>
        <dbReference type="ARBA" id="ARBA00023180"/>
    </source>
</evidence>
<evidence type="ECO:0000313" key="10">
    <source>
        <dbReference type="Proteomes" id="UP000663870"/>
    </source>
</evidence>
<keyword evidence="1" id="KW-0732">Signal</keyword>
<feature type="domain" description="Copper type II ascorbate-dependent monooxygenase C-terminal" evidence="6">
    <location>
        <begin position="143"/>
        <end position="253"/>
    </location>
</feature>
<dbReference type="Gene3D" id="2.60.120.310">
    <property type="entry name" value="Copper type II, ascorbate-dependent monooxygenase, N-terminal domain"/>
    <property type="match status" value="1"/>
</dbReference>
<proteinExistence type="predicted"/>
<evidence type="ECO:0000313" key="9">
    <source>
        <dbReference type="EMBL" id="CAF0967446.1"/>
    </source>
</evidence>